<comment type="caution">
    <text evidence="2">The sequence shown here is derived from an EMBL/GenBank/DDBJ whole genome shotgun (WGS) entry which is preliminary data.</text>
</comment>
<dbReference type="EMBL" id="LGGD01000015">
    <property type="protein sequence ID" value="KUK63591.1"/>
    <property type="molecule type" value="Genomic_DNA"/>
</dbReference>
<reference evidence="2" key="1">
    <citation type="journal article" date="2015" name="MBio">
        <title>Genome-resolved metagenomic analysis reveals roles for candidate phyla and other microbial community members in biogeochemical transformations in oil reservoirs.</title>
        <authorList>
            <person name="Hu P."/>
            <person name="Tom L."/>
            <person name="Singh A."/>
            <person name="Thomas B.C."/>
            <person name="Baker B.J."/>
            <person name="Piceno Y.M."/>
            <person name="Andersen G.L."/>
            <person name="Banfield J.F."/>
        </authorList>
    </citation>
    <scope>NUCLEOTIDE SEQUENCE [LARGE SCALE GENOMIC DNA]</scope>
    <source>
        <strain evidence="1">62_101</strain>
        <strain evidence="2">63_41</strain>
    </source>
</reference>
<evidence type="ECO:0000313" key="2">
    <source>
        <dbReference type="EMBL" id="KUL05431.1"/>
    </source>
</evidence>
<dbReference type="AlphaFoldDB" id="A0A117MI65"/>
<evidence type="ECO:0000313" key="1">
    <source>
        <dbReference type="EMBL" id="KUK63591.1"/>
    </source>
</evidence>
<dbReference type="PATRIC" id="fig|2198.3.peg.2075"/>
<evidence type="ECO:0000313" key="4">
    <source>
        <dbReference type="Proteomes" id="UP000054598"/>
    </source>
</evidence>
<dbReference type="Proteomes" id="UP000054323">
    <property type="component" value="Unassembled WGS sequence"/>
</dbReference>
<organism evidence="2 4">
    <name type="scientific">Methanoculleus marisnigri</name>
    <dbReference type="NCBI Taxonomy" id="2198"/>
    <lineage>
        <taxon>Archaea</taxon>
        <taxon>Methanobacteriati</taxon>
        <taxon>Methanobacteriota</taxon>
        <taxon>Stenosarchaea group</taxon>
        <taxon>Methanomicrobia</taxon>
        <taxon>Methanomicrobiales</taxon>
        <taxon>Methanomicrobiaceae</taxon>
        <taxon>Methanoculleus</taxon>
    </lineage>
</organism>
<accession>A0A117MI65</accession>
<proteinExistence type="predicted"/>
<reference evidence="3 4" key="2">
    <citation type="journal article" date="2015" name="MBio">
        <title>Genome-Resolved Metagenomic Analysis Reveals Roles for Candidate Phyla and Other Microbial Community Members in Biogeochemical Transformations in Oil Reservoirs.</title>
        <authorList>
            <person name="Hu P."/>
            <person name="Tom L."/>
            <person name="Singh A."/>
            <person name="Thomas B.C."/>
            <person name="Baker B.J."/>
            <person name="Piceno Y.M."/>
            <person name="Andersen G.L."/>
            <person name="Banfield J.F."/>
        </authorList>
    </citation>
    <scope>NUCLEOTIDE SEQUENCE [LARGE SCALE GENOMIC DNA]</scope>
</reference>
<name>A0A117MI65_9EURY</name>
<dbReference type="Proteomes" id="UP000054598">
    <property type="component" value="Unassembled WGS sequence"/>
</dbReference>
<gene>
    <name evidence="1" type="ORF">XD82_0228</name>
    <name evidence="2" type="ORF">XE10_0210</name>
</gene>
<dbReference type="EMBL" id="LGHE01000013">
    <property type="protein sequence ID" value="KUL05431.1"/>
    <property type="molecule type" value="Genomic_DNA"/>
</dbReference>
<protein>
    <submittedName>
        <fullName evidence="2">Uncharacterized protein</fullName>
    </submittedName>
</protein>
<sequence length="73" mass="8223">MAAIEQGTEVRSNMLEVLPGYPGMLVRFLSGVIRNPAHYRAGNFRHPYGRGHYGACTGRMRKIRTGEFAIEKQ</sequence>
<evidence type="ECO:0000313" key="3">
    <source>
        <dbReference type="Proteomes" id="UP000054323"/>
    </source>
</evidence>